<proteinExistence type="predicted"/>
<dbReference type="EMBL" id="AP021875">
    <property type="protein sequence ID" value="BBO78465.1"/>
    <property type="molecule type" value="Genomic_DNA"/>
</dbReference>
<dbReference type="AlphaFoldDB" id="A0A5K7ZCG3"/>
<gene>
    <name evidence="1" type="ORF">DSCW_58820</name>
</gene>
<organism evidence="1 2">
    <name type="scientific">Desulfosarcina widdelii</name>
    <dbReference type="NCBI Taxonomy" id="947919"/>
    <lineage>
        <taxon>Bacteria</taxon>
        <taxon>Pseudomonadati</taxon>
        <taxon>Thermodesulfobacteriota</taxon>
        <taxon>Desulfobacteria</taxon>
        <taxon>Desulfobacterales</taxon>
        <taxon>Desulfosarcinaceae</taxon>
        <taxon>Desulfosarcina</taxon>
    </lineage>
</organism>
<evidence type="ECO:0000313" key="2">
    <source>
        <dbReference type="Proteomes" id="UP000427769"/>
    </source>
</evidence>
<name>A0A5K7ZCG3_9BACT</name>
<accession>A0A5K7ZCG3</accession>
<reference evidence="1 2" key="1">
    <citation type="submission" date="2019-11" db="EMBL/GenBank/DDBJ databases">
        <title>Comparative genomics of hydrocarbon-degrading Desulfosarcina strains.</title>
        <authorList>
            <person name="Watanabe M."/>
            <person name="Kojima H."/>
            <person name="Fukui M."/>
        </authorList>
    </citation>
    <scope>NUCLEOTIDE SEQUENCE [LARGE SCALE GENOMIC DNA]</scope>
    <source>
        <strain evidence="1 2">PP31</strain>
    </source>
</reference>
<dbReference type="OrthoDB" id="5422750at2"/>
<dbReference type="Proteomes" id="UP000427769">
    <property type="component" value="Chromosome"/>
</dbReference>
<keyword evidence="2" id="KW-1185">Reference proteome</keyword>
<dbReference type="KEGG" id="dwd:DSCW_58820"/>
<protein>
    <submittedName>
        <fullName evidence="1">Uncharacterized protein</fullName>
    </submittedName>
</protein>
<sequence>MTYNFDPDRWYDNELAVLERAFREGRLDEAAVDKQKERLMHRYDDMVARLDGTYRMPKA</sequence>
<evidence type="ECO:0000313" key="1">
    <source>
        <dbReference type="EMBL" id="BBO78465.1"/>
    </source>
</evidence>
<dbReference type="RefSeq" id="WP_155307096.1">
    <property type="nucleotide sequence ID" value="NZ_AP021875.1"/>
</dbReference>